<keyword evidence="3 6" id="KW-0812">Transmembrane</keyword>
<gene>
    <name evidence="8" type="ORF">FLK61_31230</name>
</gene>
<dbReference type="PANTHER" id="PTHR12677">
    <property type="entry name" value="GOLGI APPARATUS MEMBRANE PROTEIN TVP38-RELATED"/>
    <property type="match status" value="1"/>
</dbReference>
<dbReference type="KEGG" id="psua:FLK61_31230"/>
<dbReference type="PANTHER" id="PTHR12677:SF59">
    <property type="entry name" value="GOLGI APPARATUS MEMBRANE PROTEIN TVP38-RELATED"/>
    <property type="match status" value="1"/>
</dbReference>
<evidence type="ECO:0000256" key="4">
    <source>
        <dbReference type="ARBA" id="ARBA00022989"/>
    </source>
</evidence>
<feature type="transmembrane region" description="Helical" evidence="6">
    <location>
        <begin position="34"/>
        <end position="55"/>
    </location>
</feature>
<evidence type="ECO:0000256" key="6">
    <source>
        <dbReference type="RuleBase" id="RU366058"/>
    </source>
</evidence>
<organism evidence="8 9">
    <name type="scientific">Paenalkalicoccus suaedae</name>
    <dbReference type="NCBI Taxonomy" id="2592382"/>
    <lineage>
        <taxon>Bacteria</taxon>
        <taxon>Bacillati</taxon>
        <taxon>Bacillota</taxon>
        <taxon>Bacilli</taxon>
        <taxon>Bacillales</taxon>
        <taxon>Bacillaceae</taxon>
        <taxon>Paenalkalicoccus</taxon>
    </lineage>
</organism>
<comment type="subcellular location">
    <subcellularLocation>
        <location evidence="1 6">Cell membrane</location>
        <topology evidence="1 6">Multi-pass membrane protein</topology>
    </subcellularLocation>
</comment>
<dbReference type="EMBL" id="CP041372">
    <property type="protein sequence ID" value="QKS71188.1"/>
    <property type="molecule type" value="Genomic_DNA"/>
</dbReference>
<feature type="domain" description="VTT" evidence="7">
    <location>
        <begin position="61"/>
        <end position="177"/>
    </location>
</feature>
<reference evidence="9" key="1">
    <citation type="submission" date="2019-07" db="EMBL/GenBank/DDBJ databases">
        <title>Bacillus alkalisoli sp. nov. isolated from saline soil.</title>
        <authorList>
            <person name="Sun J.-Q."/>
            <person name="Xu L."/>
        </authorList>
    </citation>
    <scope>NUCLEOTIDE SEQUENCE [LARGE SCALE GENOMIC DNA]</scope>
    <source>
        <strain evidence="9">M4U3P1</strain>
    </source>
</reference>
<evidence type="ECO:0000256" key="1">
    <source>
        <dbReference type="ARBA" id="ARBA00004651"/>
    </source>
</evidence>
<feature type="transmembrane region" description="Helical" evidence="6">
    <location>
        <begin position="75"/>
        <end position="98"/>
    </location>
</feature>
<evidence type="ECO:0000313" key="9">
    <source>
        <dbReference type="Proteomes" id="UP000318138"/>
    </source>
</evidence>
<dbReference type="Proteomes" id="UP000318138">
    <property type="component" value="Chromosome"/>
</dbReference>
<evidence type="ECO:0000313" key="8">
    <source>
        <dbReference type="EMBL" id="QKS71188.1"/>
    </source>
</evidence>
<keyword evidence="9" id="KW-1185">Reference proteome</keyword>
<sequence length="222" mass="24692">MKTSFLVKLAGFILIIGLVLFLNDRFLNIEPERLQIFLLSFGVLAPFIFILIYMIRPFFLFPSSILAVAGGLSFGPIIGPVATYIGSLSGAILSFIVIRKLGKRFIKKSFGDRYEVIQTRIEENGFSYILALRIVPVINFDLVSYLSALSRVNMKTYIGATMIGILPGTLAFNLLGASIADLSWQMIVLTISMFVVSFFIPVAVRKALKNRNIDLPDKEALK</sequence>
<evidence type="ECO:0000256" key="2">
    <source>
        <dbReference type="ARBA" id="ARBA00022475"/>
    </source>
</evidence>
<dbReference type="AlphaFoldDB" id="A0A859FEB4"/>
<feature type="transmembrane region" description="Helical" evidence="6">
    <location>
        <begin position="6"/>
        <end position="22"/>
    </location>
</feature>
<name>A0A859FEB4_9BACI</name>
<feature type="transmembrane region" description="Helical" evidence="6">
    <location>
        <begin position="182"/>
        <end position="204"/>
    </location>
</feature>
<comment type="similarity">
    <text evidence="6">Belongs to the TVP38/TMEM64 family.</text>
</comment>
<evidence type="ECO:0000259" key="7">
    <source>
        <dbReference type="Pfam" id="PF09335"/>
    </source>
</evidence>
<proteinExistence type="inferred from homology"/>
<evidence type="ECO:0000256" key="5">
    <source>
        <dbReference type="ARBA" id="ARBA00023136"/>
    </source>
</evidence>
<dbReference type="Pfam" id="PF09335">
    <property type="entry name" value="VTT_dom"/>
    <property type="match status" value="1"/>
</dbReference>
<accession>A0A859FEB4</accession>
<dbReference type="GO" id="GO:0005886">
    <property type="term" value="C:plasma membrane"/>
    <property type="evidence" value="ECO:0007669"/>
    <property type="project" value="UniProtKB-SubCell"/>
</dbReference>
<dbReference type="InterPro" id="IPR032816">
    <property type="entry name" value="VTT_dom"/>
</dbReference>
<dbReference type="InterPro" id="IPR015414">
    <property type="entry name" value="TMEM64"/>
</dbReference>
<protein>
    <recommendedName>
        <fullName evidence="6">TVP38/TMEM64 family membrane protein</fullName>
    </recommendedName>
</protein>
<keyword evidence="4 6" id="KW-1133">Transmembrane helix</keyword>
<evidence type="ECO:0000256" key="3">
    <source>
        <dbReference type="ARBA" id="ARBA00022692"/>
    </source>
</evidence>
<keyword evidence="5 6" id="KW-0472">Membrane</keyword>
<feature type="transmembrane region" description="Helical" evidence="6">
    <location>
        <begin position="157"/>
        <end position="176"/>
    </location>
</feature>
<dbReference type="RefSeq" id="WP_176009224.1">
    <property type="nucleotide sequence ID" value="NZ_CP041372.2"/>
</dbReference>
<keyword evidence="2 6" id="KW-1003">Cell membrane</keyword>